<dbReference type="Proteomes" id="UP000516314">
    <property type="component" value="Mitochondrion MT"/>
</dbReference>
<gene>
    <name evidence="1" type="ORF">AT9943_LOCUS23365</name>
    <name evidence="2" type="ORF">AT9943_LOCUS23425</name>
</gene>
<dbReference type="EMBL" id="LR881472">
    <property type="protein sequence ID" value="CAD5336153.1"/>
    <property type="molecule type" value="Genomic_DNA"/>
</dbReference>
<dbReference type="AlphaFoldDB" id="A0A7G2FJT0"/>
<dbReference type="EMBL" id="LR881472">
    <property type="protein sequence ID" value="CAD5336217.1"/>
    <property type="molecule type" value="Genomic_DNA"/>
</dbReference>
<protein>
    <submittedName>
        <fullName evidence="2">(thale cress) hypothetical protein</fullName>
    </submittedName>
</protein>
<proteinExistence type="predicted"/>
<name>A0A7G2FJT0_ARATH</name>
<organism evidence="2 3">
    <name type="scientific">Arabidopsis thaliana</name>
    <name type="common">Mouse-ear cress</name>
    <dbReference type="NCBI Taxonomy" id="3702"/>
    <lineage>
        <taxon>Eukaryota</taxon>
        <taxon>Viridiplantae</taxon>
        <taxon>Streptophyta</taxon>
        <taxon>Embryophyta</taxon>
        <taxon>Tracheophyta</taxon>
        <taxon>Spermatophyta</taxon>
        <taxon>Magnoliopsida</taxon>
        <taxon>eudicotyledons</taxon>
        <taxon>Gunneridae</taxon>
        <taxon>Pentapetalae</taxon>
        <taxon>rosids</taxon>
        <taxon>malvids</taxon>
        <taxon>Brassicales</taxon>
        <taxon>Brassicaceae</taxon>
        <taxon>Camelineae</taxon>
        <taxon>Arabidopsis</taxon>
    </lineage>
</organism>
<evidence type="ECO:0000313" key="1">
    <source>
        <dbReference type="EMBL" id="CAD5336153.1"/>
    </source>
</evidence>
<evidence type="ECO:0000313" key="2">
    <source>
        <dbReference type="EMBL" id="CAD5336217.1"/>
    </source>
</evidence>
<geneLocation type="mitochondrion" evidence="2"/>
<accession>A0A7G2FJT0</accession>
<reference evidence="2 3" key="1">
    <citation type="submission" date="2020-09" db="EMBL/GenBank/DDBJ databases">
        <authorList>
            <person name="Ashkenazy H."/>
        </authorList>
    </citation>
    <scope>NUCLEOTIDE SEQUENCE [LARGE SCALE GENOMIC DNA]</scope>
    <source>
        <strain evidence="3">cv. Cdm-0</strain>
    </source>
</reference>
<sequence length="96" mass="10809">MRKGEIEVAKAKAFCYSTLNSELVNATQLFEFAARTGARESKKANRFSIATLLFTLDKEDSARKDRSASQRSLPAIKETKSYVKSNQRSKSCVIRE</sequence>
<evidence type="ECO:0000313" key="3">
    <source>
        <dbReference type="Proteomes" id="UP000516314"/>
    </source>
</evidence>
<keyword evidence="2" id="KW-0496">Mitochondrion</keyword>